<dbReference type="InterPro" id="IPR003369">
    <property type="entry name" value="TatA/B/E"/>
</dbReference>
<dbReference type="NCBIfam" id="NF002960">
    <property type="entry name" value="PRK03625.1"/>
    <property type="match status" value="1"/>
</dbReference>
<evidence type="ECO:0000256" key="5">
    <source>
        <dbReference type="ARBA" id="ARBA00022692"/>
    </source>
</evidence>
<proteinExistence type="inferred from homology"/>
<feature type="transmembrane region" description="Helical" evidence="10">
    <location>
        <begin position="6"/>
        <end position="22"/>
    </location>
</feature>
<evidence type="ECO:0000256" key="8">
    <source>
        <dbReference type="ARBA" id="ARBA00023010"/>
    </source>
</evidence>
<dbReference type="EMBL" id="BJXK01000034">
    <property type="protein sequence ID" value="GEM81797.1"/>
    <property type="molecule type" value="Genomic_DNA"/>
</dbReference>
<evidence type="ECO:0000256" key="2">
    <source>
        <dbReference type="ARBA" id="ARBA00022448"/>
    </source>
</evidence>
<dbReference type="Proteomes" id="UP000321113">
    <property type="component" value="Unassembled WGS sequence"/>
</dbReference>
<evidence type="ECO:0000256" key="6">
    <source>
        <dbReference type="ARBA" id="ARBA00022927"/>
    </source>
</evidence>
<accession>A0A511QXU4</accession>
<evidence type="ECO:0000313" key="13">
    <source>
        <dbReference type="Proteomes" id="UP000321113"/>
    </source>
</evidence>
<keyword evidence="13" id="KW-1185">Reference proteome</keyword>
<sequence>MGGISIWQLLIIAVIVVLLFGTKKLRGIGGDLGSAVKGFKKAMSDEDAAAKDSKDADFEQKNISEKNTSESKSAEQSTEKPKDKEQV</sequence>
<name>A0A511QXU4_9VIBR</name>
<dbReference type="InterPro" id="IPR006312">
    <property type="entry name" value="TatA/E"/>
</dbReference>
<comment type="subunit">
    <text evidence="10">The Tat system comprises two distinct complexes: a TatABC complex, containing multiple copies of TatA, TatB and TatC subunits, and a separate TatA complex, containing only TatA subunits. Substrates initially bind to the TatABC complex, which probably triggers association of the separate TatA complex to form the active translocon.</text>
</comment>
<dbReference type="OrthoDB" id="7066617at2"/>
<keyword evidence="5 10" id="KW-0812">Transmembrane</keyword>
<keyword evidence="9 10" id="KW-0472">Membrane</keyword>
<evidence type="ECO:0000256" key="3">
    <source>
        <dbReference type="ARBA" id="ARBA00022475"/>
    </source>
</evidence>
<dbReference type="GO" id="GO:0065002">
    <property type="term" value="P:intracellular protein transmembrane transport"/>
    <property type="evidence" value="ECO:0007669"/>
    <property type="project" value="UniProtKB-ARBA"/>
</dbReference>
<evidence type="ECO:0000256" key="9">
    <source>
        <dbReference type="ARBA" id="ARBA00023136"/>
    </source>
</evidence>
<dbReference type="PANTHER" id="PTHR42982">
    <property type="entry name" value="SEC-INDEPENDENT PROTEIN TRANSLOCASE PROTEIN TATA"/>
    <property type="match status" value="1"/>
</dbReference>
<dbReference type="AlphaFoldDB" id="A0A511QXU4"/>
<keyword evidence="4" id="KW-0997">Cell inner membrane</keyword>
<reference evidence="12 13" key="1">
    <citation type="submission" date="2019-07" db="EMBL/GenBank/DDBJ databases">
        <title>Whole genome shotgun sequence of Vibrio superstes NBRC 103154.</title>
        <authorList>
            <person name="Hosoyama A."/>
            <person name="Uohara A."/>
            <person name="Ohji S."/>
            <person name="Ichikawa N."/>
        </authorList>
    </citation>
    <scope>NUCLEOTIDE SEQUENCE [LARGE SCALE GENOMIC DNA]</scope>
    <source>
        <strain evidence="12 13">NBRC 103154</strain>
    </source>
</reference>
<comment type="subcellular location">
    <subcellularLocation>
        <location evidence="1 10">Cell membrane</location>
        <topology evidence="1 10">Single-pass membrane protein</topology>
    </subcellularLocation>
</comment>
<keyword evidence="6 10" id="KW-0653">Protein transport</keyword>
<dbReference type="GO" id="GO:0033281">
    <property type="term" value="C:TAT protein transport complex"/>
    <property type="evidence" value="ECO:0007669"/>
    <property type="project" value="UniProtKB-UniRule"/>
</dbReference>
<comment type="caution">
    <text evidence="12">The sequence shown here is derived from an EMBL/GenBank/DDBJ whole genome shotgun (WGS) entry which is preliminary data.</text>
</comment>
<dbReference type="NCBIfam" id="TIGR01411">
    <property type="entry name" value="tatAE"/>
    <property type="match status" value="1"/>
</dbReference>
<gene>
    <name evidence="10 12" type="primary">tatA</name>
    <name evidence="12" type="ORF">VSU01S_40420</name>
</gene>
<comment type="similarity">
    <text evidence="10">Belongs to the TatA/E family.</text>
</comment>
<keyword evidence="7 10" id="KW-1133">Transmembrane helix</keyword>
<dbReference type="HAMAP" id="MF_00236">
    <property type="entry name" value="TatA_E"/>
    <property type="match status" value="1"/>
</dbReference>
<dbReference type="GO" id="GO:0043953">
    <property type="term" value="P:protein transport by the Tat complex"/>
    <property type="evidence" value="ECO:0007669"/>
    <property type="project" value="UniProtKB-UniRule"/>
</dbReference>
<dbReference type="PANTHER" id="PTHR42982:SF1">
    <property type="entry name" value="SEC-INDEPENDENT PROTEIN TRANSLOCASE PROTEIN TATA"/>
    <property type="match status" value="1"/>
</dbReference>
<dbReference type="FunFam" id="1.20.5.3310:FF:000001">
    <property type="entry name" value="Probable Sec-independent protein translocase protein TatE"/>
    <property type="match status" value="1"/>
</dbReference>
<evidence type="ECO:0000256" key="10">
    <source>
        <dbReference type="HAMAP-Rule" id="MF_00236"/>
    </source>
</evidence>
<dbReference type="Pfam" id="PF02416">
    <property type="entry name" value="TatA_B_E"/>
    <property type="match status" value="1"/>
</dbReference>
<keyword evidence="8 10" id="KW-0811">Translocation</keyword>
<keyword evidence="3 10" id="KW-1003">Cell membrane</keyword>
<evidence type="ECO:0000256" key="4">
    <source>
        <dbReference type="ARBA" id="ARBA00022519"/>
    </source>
</evidence>
<feature type="region of interest" description="Disordered" evidence="11">
    <location>
        <begin position="47"/>
        <end position="87"/>
    </location>
</feature>
<evidence type="ECO:0000256" key="11">
    <source>
        <dbReference type="SAM" id="MobiDB-lite"/>
    </source>
</evidence>
<evidence type="ECO:0000313" key="12">
    <source>
        <dbReference type="EMBL" id="GEM81797.1"/>
    </source>
</evidence>
<dbReference type="NCBIfam" id="NF002813">
    <property type="entry name" value="PRK02958.1"/>
    <property type="match status" value="1"/>
</dbReference>
<dbReference type="NCBIfam" id="NF003396">
    <property type="entry name" value="PRK04598.1"/>
    <property type="match status" value="1"/>
</dbReference>
<evidence type="ECO:0000256" key="7">
    <source>
        <dbReference type="ARBA" id="ARBA00022989"/>
    </source>
</evidence>
<dbReference type="Gene3D" id="1.20.5.3310">
    <property type="match status" value="1"/>
</dbReference>
<dbReference type="GO" id="GO:0008320">
    <property type="term" value="F:protein transmembrane transporter activity"/>
    <property type="evidence" value="ECO:0007669"/>
    <property type="project" value="UniProtKB-UniRule"/>
</dbReference>
<protein>
    <recommendedName>
        <fullName evidence="10">Sec-independent protein translocase protein TatA</fullName>
    </recommendedName>
</protein>
<keyword evidence="2 10" id="KW-0813">Transport</keyword>
<dbReference type="RefSeq" id="WP_119009460.1">
    <property type="nucleotide sequence ID" value="NZ_BJXK01000034.1"/>
</dbReference>
<evidence type="ECO:0000256" key="1">
    <source>
        <dbReference type="ARBA" id="ARBA00004162"/>
    </source>
</evidence>
<organism evidence="12 13">
    <name type="scientific">Vibrio superstes NBRC 103154</name>
    <dbReference type="NCBI Taxonomy" id="1219062"/>
    <lineage>
        <taxon>Bacteria</taxon>
        <taxon>Pseudomonadati</taxon>
        <taxon>Pseudomonadota</taxon>
        <taxon>Gammaproteobacteria</taxon>
        <taxon>Vibrionales</taxon>
        <taxon>Vibrionaceae</taxon>
        <taxon>Vibrio</taxon>
    </lineage>
</organism>
<comment type="function">
    <text evidence="10">Part of the twin-arginine translocation (Tat) system that transports large folded proteins containing a characteristic twin-arginine motif in their signal peptide across membranes. TatA could form the protein-conducting channel of the Tat system.</text>
</comment>